<keyword evidence="4" id="KW-1185">Reference proteome</keyword>
<dbReference type="EMBL" id="CAMXCT010002848">
    <property type="protein sequence ID" value="CAI4000854.1"/>
    <property type="molecule type" value="Genomic_DNA"/>
</dbReference>
<reference evidence="3" key="2">
    <citation type="submission" date="2024-04" db="EMBL/GenBank/DDBJ databases">
        <authorList>
            <person name="Chen Y."/>
            <person name="Shah S."/>
            <person name="Dougan E. K."/>
            <person name="Thang M."/>
            <person name="Chan C."/>
        </authorList>
    </citation>
    <scope>NUCLEOTIDE SEQUENCE [LARGE SCALE GENOMIC DNA]</scope>
</reference>
<evidence type="ECO:0000313" key="4">
    <source>
        <dbReference type="Proteomes" id="UP001152797"/>
    </source>
</evidence>
<protein>
    <submittedName>
        <fullName evidence="2">Uncharacterized protein</fullName>
    </submittedName>
</protein>
<reference evidence="2" key="1">
    <citation type="submission" date="2022-10" db="EMBL/GenBank/DDBJ databases">
        <authorList>
            <person name="Chen Y."/>
            <person name="Dougan E. K."/>
            <person name="Chan C."/>
            <person name="Rhodes N."/>
            <person name="Thang M."/>
        </authorList>
    </citation>
    <scope>NUCLEOTIDE SEQUENCE</scope>
</reference>
<keyword evidence="1" id="KW-0812">Transmembrane</keyword>
<dbReference type="EMBL" id="CAMXCT020002848">
    <property type="protein sequence ID" value="CAL1154229.1"/>
    <property type="molecule type" value="Genomic_DNA"/>
</dbReference>
<keyword evidence="1" id="KW-1133">Transmembrane helix</keyword>
<keyword evidence="1" id="KW-0472">Membrane</keyword>
<gene>
    <name evidence="2" type="ORF">C1SCF055_LOCUS26942</name>
</gene>
<feature type="transmembrane region" description="Helical" evidence="1">
    <location>
        <begin position="53"/>
        <end position="73"/>
    </location>
</feature>
<dbReference type="Proteomes" id="UP001152797">
    <property type="component" value="Unassembled WGS sequence"/>
</dbReference>
<feature type="transmembrane region" description="Helical" evidence="1">
    <location>
        <begin position="203"/>
        <end position="225"/>
    </location>
</feature>
<dbReference type="EMBL" id="CAMXCT030002848">
    <property type="protein sequence ID" value="CAL4788166.1"/>
    <property type="molecule type" value="Genomic_DNA"/>
</dbReference>
<feature type="transmembrane region" description="Helical" evidence="1">
    <location>
        <begin position="104"/>
        <end position="126"/>
    </location>
</feature>
<organism evidence="2">
    <name type="scientific">Cladocopium goreaui</name>
    <dbReference type="NCBI Taxonomy" id="2562237"/>
    <lineage>
        <taxon>Eukaryota</taxon>
        <taxon>Sar</taxon>
        <taxon>Alveolata</taxon>
        <taxon>Dinophyceae</taxon>
        <taxon>Suessiales</taxon>
        <taxon>Symbiodiniaceae</taxon>
        <taxon>Cladocopium</taxon>
    </lineage>
</organism>
<accession>A0A9P1CZX2</accession>
<comment type="caution">
    <text evidence="2">The sequence shown here is derived from an EMBL/GenBank/DDBJ whole genome shotgun (WGS) entry which is preliminary data.</text>
</comment>
<dbReference type="OrthoDB" id="415655at2759"/>
<evidence type="ECO:0000313" key="2">
    <source>
        <dbReference type="EMBL" id="CAI4000854.1"/>
    </source>
</evidence>
<dbReference type="AlphaFoldDB" id="A0A9P1CZX2"/>
<evidence type="ECO:0000256" key="1">
    <source>
        <dbReference type="SAM" id="Phobius"/>
    </source>
</evidence>
<feature type="transmembrane region" description="Helical" evidence="1">
    <location>
        <begin position="25"/>
        <end position="47"/>
    </location>
</feature>
<evidence type="ECO:0000313" key="3">
    <source>
        <dbReference type="EMBL" id="CAL1154229.1"/>
    </source>
</evidence>
<name>A0A9P1CZX2_9DINO</name>
<proteinExistence type="predicted"/>
<feature type="transmembrane region" description="Helical" evidence="1">
    <location>
        <begin position="257"/>
        <end position="277"/>
    </location>
</feature>
<feature type="transmembrane region" description="Helical" evidence="1">
    <location>
        <begin position="283"/>
        <end position="300"/>
    </location>
</feature>
<sequence>MFGIAAAKANFSEVITEQLGSWRPWLVFLLGIFGILSHMQVFVLAWGTTFYVVPLYLFLHLCLATWVSNLRFLQLLESPLWWFFPPGSSHLLEVQRPKVQCFRWLSLGLRLAAAAVPVILVVVPMAEGIEFHFVRAECESSHHCEELPPWLKQPWWSNATCSVKPSWYNRCLEEQPFYLRGWCNFLAGNCYLRDLPHWLVNGALGPLFFCPMVTTLASVLLEIMLCCKSETLDLDQHMPRKEMKQDLEVTSKAKFRFLMVILLPFLLDVLSDINGIMQFIRTGNLWFAAVSTSIFVFSGWQQVRRGALQRVLRASVESFQHGKASDELELILLSEKSVEAPLQLYLSYYSFPFITSSQFAIYSFFFSMSLSVKSLAEAAYFLVELNLSPTIMAVDGEAIEAMTPRGAICEDSSDRSDSSPEG</sequence>